<dbReference type="PROSITE" id="PS51353">
    <property type="entry name" value="ARSC"/>
    <property type="match status" value="1"/>
</dbReference>
<dbReference type="KEGG" id="psti:SOO65_09600"/>
<organism evidence="3 4">
    <name type="scientific">Peredibacter starrii</name>
    <dbReference type="NCBI Taxonomy" id="28202"/>
    <lineage>
        <taxon>Bacteria</taxon>
        <taxon>Pseudomonadati</taxon>
        <taxon>Bdellovibrionota</taxon>
        <taxon>Bacteriovoracia</taxon>
        <taxon>Bacteriovoracales</taxon>
        <taxon>Bacteriovoracaceae</taxon>
        <taxon>Peredibacter</taxon>
    </lineage>
</organism>
<dbReference type="Pfam" id="PF03960">
    <property type="entry name" value="ArsC"/>
    <property type="match status" value="1"/>
</dbReference>
<evidence type="ECO:0000256" key="1">
    <source>
        <dbReference type="ARBA" id="ARBA00007198"/>
    </source>
</evidence>
<comment type="similarity">
    <text evidence="1 2">Belongs to the ArsC family.</text>
</comment>
<dbReference type="InterPro" id="IPR036249">
    <property type="entry name" value="Thioredoxin-like_sf"/>
</dbReference>
<reference evidence="3 4" key="1">
    <citation type="submission" date="2023-11" db="EMBL/GenBank/DDBJ databases">
        <title>Peredibacter starrii A3.12.</title>
        <authorList>
            <person name="Mitchell R.J."/>
        </authorList>
    </citation>
    <scope>NUCLEOTIDE SEQUENCE [LARGE SCALE GENOMIC DNA]</scope>
    <source>
        <strain evidence="3 4">A3.12</strain>
    </source>
</reference>
<evidence type="ECO:0000313" key="4">
    <source>
        <dbReference type="Proteomes" id="UP001324634"/>
    </source>
</evidence>
<sequence>MYKLFGIPNCDTVKKARTYLEKKKVNVEFIDFKKVRPEASDIERWSEVFGGLPVNTKGVTYKKFKDEYEALAPKAKIKFLTENTSMIKRPILEKNGKVLAFGFDEDNYKEVVK</sequence>
<accession>A0AAX4HVK3</accession>
<dbReference type="PANTHER" id="PTHR30041">
    <property type="entry name" value="ARSENATE REDUCTASE"/>
    <property type="match status" value="1"/>
</dbReference>
<dbReference type="AlphaFoldDB" id="A0AAX4HVK3"/>
<proteinExistence type="inferred from homology"/>
<dbReference type="Proteomes" id="UP001324634">
    <property type="component" value="Chromosome"/>
</dbReference>
<dbReference type="NCBIfam" id="TIGR01617">
    <property type="entry name" value="arsC_related"/>
    <property type="match status" value="1"/>
</dbReference>
<protein>
    <submittedName>
        <fullName evidence="3">Spx/MgsR family RNA polymerase-binding regulatory protein</fullName>
    </submittedName>
</protein>
<name>A0AAX4HVK3_9BACT</name>
<dbReference type="InterPro" id="IPR006660">
    <property type="entry name" value="Arsenate_reductase-like"/>
</dbReference>
<dbReference type="PANTHER" id="PTHR30041:SF8">
    <property type="entry name" value="PROTEIN YFFB"/>
    <property type="match status" value="1"/>
</dbReference>
<dbReference type="EMBL" id="CP139487">
    <property type="protein sequence ID" value="WPU67005.1"/>
    <property type="molecule type" value="Genomic_DNA"/>
</dbReference>
<evidence type="ECO:0000256" key="2">
    <source>
        <dbReference type="PROSITE-ProRule" id="PRU01282"/>
    </source>
</evidence>
<evidence type="ECO:0000313" key="3">
    <source>
        <dbReference type="EMBL" id="WPU67005.1"/>
    </source>
</evidence>
<dbReference type="SUPFAM" id="SSF52833">
    <property type="entry name" value="Thioredoxin-like"/>
    <property type="match status" value="1"/>
</dbReference>
<gene>
    <name evidence="3" type="ORF">SOO65_09600</name>
</gene>
<dbReference type="Gene3D" id="3.40.30.10">
    <property type="entry name" value="Glutaredoxin"/>
    <property type="match status" value="1"/>
</dbReference>
<dbReference type="RefSeq" id="WP_321399769.1">
    <property type="nucleotide sequence ID" value="NZ_CP139487.1"/>
</dbReference>
<keyword evidence="4" id="KW-1185">Reference proteome</keyword>
<dbReference type="InterPro" id="IPR006504">
    <property type="entry name" value="Tscrpt_reg_Spx/MgsR"/>
</dbReference>